<dbReference type="Proteomes" id="UP001497516">
    <property type="component" value="Chromosome 5"/>
</dbReference>
<keyword evidence="3" id="KW-1185">Reference proteome</keyword>
<name>A0AAV2EXC7_9ROSI</name>
<protein>
    <submittedName>
        <fullName evidence="2">Uncharacterized protein</fullName>
    </submittedName>
</protein>
<evidence type="ECO:0000313" key="2">
    <source>
        <dbReference type="EMBL" id="CAL1390115.1"/>
    </source>
</evidence>
<feature type="compositionally biased region" description="Basic and acidic residues" evidence="1">
    <location>
        <begin position="21"/>
        <end position="33"/>
    </location>
</feature>
<sequence>MMTMDDLPKPSKGQLGSKKRKEVERTTATEKVSKTARVAEPAVETATKPRANKPPRAEKIAVGSSAGPSVQQTLTDMPGFEAIVPTHYREVRLHSGVASSLTAA</sequence>
<gene>
    <name evidence="2" type="ORF">LTRI10_LOCUS30923</name>
</gene>
<evidence type="ECO:0000256" key="1">
    <source>
        <dbReference type="SAM" id="MobiDB-lite"/>
    </source>
</evidence>
<feature type="region of interest" description="Disordered" evidence="1">
    <location>
        <begin position="1"/>
        <end position="73"/>
    </location>
</feature>
<dbReference type="AlphaFoldDB" id="A0AAV2EXC7"/>
<proteinExistence type="predicted"/>
<dbReference type="EMBL" id="OZ034818">
    <property type="protein sequence ID" value="CAL1390115.1"/>
    <property type="molecule type" value="Genomic_DNA"/>
</dbReference>
<reference evidence="2 3" key="1">
    <citation type="submission" date="2024-04" db="EMBL/GenBank/DDBJ databases">
        <authorList>
            <person name="Fracassetti M."/>
        </authorList>
    </citation>
    <scope>NUCLEOTIDE SEQUENCE [LARGE SCALE GENOMIC DNA]</scope>
</reference>
<organism evidence="2 3">
    <name type="scientific">Linum trigynum</name>
    <dbReference type="NCBI Taxonomy" id="586398"/>
    <lineage>
        <taxon>Eukaryota</taxon>
        <taxon>Viridiplantae</taxon>
        <taxon>Streptophyta</taxon>
        <taxon>Embryophyta</taxon>
        <taxon>Tracheophyta</taxon>
        <taxon>Spermatophyta</taxon>
        <taxon>Magnoliopsida</taxon>
        <taxon>eudicotyledons</taxon>
        <taxon>Gunneridae</taxon>
        <taxon>Pentapetalae</taxon>
        <taxon>rosids</taxon>
        <taxon>fabids</taxon>
        <taxon>Malpighiales</taxon>
        <taxon>Linaceae</taxon>
        <taxon>Linum</taxon>
    </lineage>
</organism>
<accession>A0AAV2EXC7</accession>
<evidence type="ECO:0000313" key="3">
    <source>
        <dbReference type="Proteomes" id="UP001497516"/>
    </source>
</evidence>